<evidence type="ECO:0000256" key="4">
    <source>
        <dbReference type="ARBA" id="ARBA00023163"/>
    </source>
</evidence>
<dbReference type="GO" id="GO:0006355">
    <property type="term" value="P:regulation of DNA-templated transcription"/>
    <property type="evidence" value="ECO:0000318"/>
    <property type="project" value="GO_Central"/>
</dbReference>
<keyword evidence="2" id="KW-0805">Transcription regulation</keyword>
<dbReference type="InterPro" id="IPR009057">
    <property type="entry name" value="Homeodomain-like_sf"/>
</dbReference>
<dbReference type="VEuPathDB" id="TrichDB:TVAGG3_1041870"/>
<feature type="domain" description="SANT" evidence="7">
    <location>
        <begin position="8"/>
        <end position="59"/>
    </location>
</feature>
<dbReference type="PANTHER" id="PTHR46621">
    <property type="entry name" value="SNRNA-ACTIVATING PROTEIN COMPLEX SUBUNIT 4"/>
    <property type="match status" value="1"/>
</dbReference>
<feature type="domain" description="Myb-like" evidence="6">
    <location>
        <begin position="5"/>
        <end position="56"/>
    </location>
</feature>
<keyword evidence="5" id="KW-0539">Nucleus</keyword>
<keyword evidence="3 9" id="KW-0238">DNA-binding</keyword>
<feature type="domain" description="HTH myb-type" evidence="8">
    <location>
        <begin position="10"/>
        <end position="60"/>
    </location>
</feature>
<dbReference type="PROSITE" id="PS51294">
    <property type="entry name" value="HTH_MYB"/>
    <property type="match status" value="2"/>
</dbReference>
<dbReference type="SUPFAM" id="SSF46689">
    <property type="entry name" value="Homeodomain-like"/>
    <property type="match status" value="1"/>
</dbReference>
<organism evidence="9 10">
    <name type="scientific">Trichomonas vaginalis (strain ATCC PRA-98 / G3)</name>
    <dbReference type="NCBI Taxonomy" id="412133"/>
    <lineage>
        <taxon>Eukaryota</taxon>
        <taxon>Metamonada</taxon>
        <taxon>Parabasalia</taxon>
        <taxon>Trichomonadida</taxon>
        <taxon>Trichomonadidae</taxon>
        <taxon>Trichomonas</taxon>
    </lineage>
</organism>
<dbReference type="GO" id="GO:0000981">
    <property type="term" value="F:DNA-binding transcription factor activity, RNA polymerase II-specific"/>
    <property type="evidence" value="ECO:0000318"/>
    <property type="project" value="GO_Central"/>
</dbReference>
<reference evidence="9" key="1">
    <citation type="submission" date="2006-10" db="EMBL/GenBank/DDBJ databases">
        <authorList>
            <person name="Amadeo P."/>
            <person name="Zhao Q."/>
            <person name="Wortman J."/>
            <person name="Fraser-Liggett C."/>
            <person name="Carlton J."/>
        </authorList>
    </citation>
    <scope>NUCLEOTIDE SEQUENCE</scope>
    <source>
        <strain evidence="9">G3</strain>
    </source>
</reference>
<dbReference type="Pfam" id="PF13921">
    <property type="entry name" value="Myb_DNA-bind_6"/>
    <property type="match status" value="1"/>
</dbReference>
<keyword evidence="1" id="KW-0677">Repeat</keyword>
<dbReference type="Proteomes" id="UP000001542">
    <property type="component" value="Unassembled WGS sequence"/>
</dbReference>
<dbReference type="Gene3D" id="1.10.10.60">
    <property type="entry name" value="Homeodomain-like"/>
    <property type="match status" value="2"/>
</dbReference>
<dbReference type="AlphaFoldDB" id="A2DST0"/>
<dbReference type="PANTHER" id="PTHR46621:SF1">
    <property type="entry name" value="SNRNA-ACTIVATING PROTEIN COMPLEX SUBUNIT 4"/>
    <property type="match status" value="1"/>
</dbReference>
<evidence type="ECO:0000256" key="3">
    <source>
        <dbReference type="ARBA" id="ARBA00023125"/>
    </source>
</evidence>
<dbReference type="FunFam" id="1.10.10.60:FF:000010">
    <property type="entry name" value="Transcriptional activator Myb isoform A"/>
    <property type="match status" value="1"/>
</dbReference>
<evidence type="ECO:0000259" key="7">
    <source>
        <dbReference type="PROSITE" id="PS51293"/>
    </source>
</evidence>
<evidence type="ECO:0000259" key="6">
    <source>
        <dbReference type="PROSITE" id="PS50090"/>
    </source>
</evidence>
<evidence type="ECO:0000256" key="2">
    <source>
        <dbReference type="ARBA" id="ARBA00023015"/>
    </source>
</evidence>
<keyword evidence="4" id="KW-0804">Transcription</keyword>
<evidence type="ECO:0000256" key="5">
    <source>
        <dbReference type="ARBA" id="ARBA00023242"/>
    </source>
</evidence>
<feature type="domain" description="Myb-like" evidence="6">
    <location>
        <begin position="57"/>
        <end position="107"/>
    </location>
</feature>
<dbReference type="EMBL" id="DS113241">
    <property type="protein sequence ID" value="EAY16479.1"/>
    <property type="molecule type" value="Genomic_DNA"/>
</dbReference>
<gene>
    <name evidence="9" type="ORF">TVAG_347890</name>
</gene>
<dbReference type="STRING" id="5722.A2DST0"/>
<dbReference type="PROSITE" id="PS50090">
    <property type="entry name" value="MYB_LIKE"/>
    <property type="match status" value="2"/>
</dbReference>
<evidence type="ECO:0000313" key="9">
    <source>
        <dbReference type="EMBL" id="EAY16479.1"/>
    </source>
</evidence>
<dbReference type="InterPro" id="IPR017884">
    <property type="entry name" value="SANT_dom"/>
</dbReference>
<dbReference type="OrthoDB" id="2143914at2759"/>
<protein>
    <submittedName>
        <fullName evidence="9">Myb-like DNA-binding domain containing protein</fullName>
    </submittedName>
</protein>
<dbReference type="CDD" id="cd00167">
    <property type="entry name" value="SANT"/>
    <property type="match status" value="2"/>
</dbReference>
<dbReference type="InterPro" id="IPR017930">
    <property type="entry name" value="Myb_dom"/>
</dbReference>
<evidence type="ECO:0000313" key="10">
    <source>
        <dbReference type="Proteomes" id="UP000001542"/>
    </source>
</evidence>
<dbReference type="RefSeq" id="XP_001328702.1">
    <property type="nucleotide sequence ID" value="XM_001328667.1"/>
</dbReference>
<dbReference type="InterPro" id="IPR051575">
    <property type="entry name" value="Myb-like_DNA-bd"/>
</dbReference>
<reference evidence="9" key="2">
    <citation type="journal article" date="2007" name="Science">
        <title>Draft genome sequence of the sexually transmitted pathogen Trichomonas vaginalis.</title>
        <authorList>
            <person name="Carlton J.M."/>
            <person name="Hirt R.P."/>
            <person name="Silva J.C."/>
            <person name="Delcher A.L."/>
            <person name="Schatz M."/>
            <person name="Zhao Q."/>
            <person name="Wortman J.R."/>
            <person name="Bidwell S.L."/>
            <person name="Alsmark U.C.M."/>
            <person name="Besteiro S."/>
            <person name="Sicheritz-Ponten T."/>
            <person name="Noel C.J."/>
            <person name="Dacks J.B."/>
            <person name="Foster P.G."/>
            <person name="Simillion C."/>
            <person name="Van de Peer Y."/>
            <person name="Miranda-Saavedra D."/>
            <person name="Barton G.J."/>
            <person name="Westrop G.D."/>
            <person name="Mueller S."/>
            <person name="Dessi D."/>
            <person name="Fiori P.L."/>
            <person name="Ren Q."/>
            <person name="Paulsen I."/>
            <person name="Zhang H."/>
            <person name="Bastida-Corcuera F.D."/>
            <person name="Simoes-Barbosa A."/>
            <person name="Brown M.T."/>
            <person name="Hayes R.D."/>
            <person name="Mukherjee M."/>
            <person name="Okumura C.Y."/>
            <person name="Schneider R."/>
            <person name="Smith A.J."/>
            <person name="Vanacova S."/>
            <person name="Villalvazo M."/>
            <person name="Haas B.J."/>
            <person name="Pertea M."/>
            <person name="Feldblyum T.V."/>
            <person name="Utterback T.R."/>
            <person name="Shu C.L."/>
            <person name="Osoegawa K."/>
            <person name="de Jong P.J."/>
            <person name="Hrdy I."/>
            <person name="Horvathova L."/>
            <person name="Zubacova Z."/>
            <person name="Dolezal P."/>
            <person name="Malik S.B."/>
            <person name="Logsdon J.M. Jr."/>
            <person name="Henze K."/>
            <person name="Gupta A."/>
            <person name="Wang C.C."/>
            <person name="Dunne R.L."/>
            <person name="Upcroft J.A."/>
            <person name="Upcroft P."/>
            <person name="White O."/>
            <person name="Salzberg S.L."/>
            <person name="Tang P."/>
            <person name="Chiu C.-H."/>
            <person name="Lee Y.-S."/>
            <person name="Embley T.M."/>
            <person name="Coombs G.H."/>
            <person name="Mottram J.C."/>
            <person name="Tachezy J."/>
            <person name="Fraser-Liggett C.M."/>
            <person name="Johnson P.J."/>
        </authorList>
    </citation>
    <scope>NUCLEOTIDE SEQUENCE [LARGE SCALE GENOMIC DNA]</scope>
    <source>
        <strain evidence="9">G3</strain>
    </source>
</reference>
<dbReference type="SMR" id="A2DST0"/>
<name>A2DST0_TRIV3</name>
<dbReference type="KEGG" id="tva:4774479"/>
<accession>A2DST0</accession>
<sequence>MEVDDLSLYRTKFSAAEDELLRKTVQKFGPRKWNSIAKHIPGRTARQCRDRFQNYLSPDLINGPWTQEEDQLLIQKVNEFGPCWSKINKFFVGRSPNNIKNRYNTHLIKIKNQTKKHQKKLVTKVQPVETHEGTEFHAEDVLTSKIWDEINTQDFFSPNFELLWFE</sequence>
<dbReference type="VEuPathDB" id="TrichDB:TVAG_347890"/>
<dbReference type="GO" id="GO:0000978">
    <property type="term" value="F:RNA polymerase II cis-regulatory region sequence-specific DNA binding"/>
    <property type="evidence" value="ECO:0000318"/>
    <property type="project" value="GO_Central"/>
</dbReference>
<evidence type="ECO:0000259" key="8">
    <source>
        <dbReference type="PROSITE" id="PS51294"/>
    </source>
</evidence>
<evidence type="ECO:0000256" key="1">
    <source>
        <dbReference type="ARBA" id="ARBA00022737"/>
    </source>
</evidence>
<dbReference type="GO" id="GO:0005634">
    <property type="term" value="C:nucleus"/>
    <property type="evidence" value="ECO:0000318"/>
    <property type="project" value="GO_Central"/>
</dbReference>
<proteinExistence type="predicted"/>
<dbReference type="eggNOG" id="KOG0048">
    <property type="taxonomic scope" value="Eukaryota"/>
</dbReference>
<dbReference type="InterPro" id="IPR001005">
    <property type="entry name" value="SANT/Myb"/>
</dbReference>
<dbReference type="PROSITE" id="PS51293">
    <property type="entry name" value="SANT"/>
    <property type="match status" value="1"/>
</dbReference>
<keyword evidence="10" id="KW-1185">Reference proteome</keyword>
<feature type="domain" description="HTH myb-type" evidence="8">
    <location>
        <begin position="63"/>
        <end position="111"/>
    </location>
</feature>
<dbReference type="InParanoid" id="A2DST0"/>
<dbReference type="SMART" id="SM00717">
    <property type="entry name" value="SANT"/>
    <property type="match status" value="2"/>
</dbReference>